<dbReference type="EMBL" id="JACIBY010000007">
    <property type="protein sequence ID" value="MBB3839542.1"/>
    <property type="molecule type" value="Genomic_DNA"/>
</dbReference>
<keyword evidence="2" id="KW-0997">Cell inner membrane</keyword>
<dbReference type="Proteomes" id="UP000541352">
    <property type="component" value="Unassembled WGS sequence"/>
</dbReference>
<protein>
    <submittedName>
        <fullName evidence="6">LPS export ABC transporter protein LptC</fullName>
    </submittedName>
</protein>
<evidence type="ECO:0000256" key="5">
    <source>
        <dbReference type="ARBA" id="ARBA00023136"/>
    </source>
</evidence>
<dbReference type="PANTHER" id="PTHR37481:SF1">
    <property type="entry name" value="LIPOPOLYSACCHARIDE EXPORT SYSTEM PROTEIN LPTC"/>
    <property type="match status" value="1"/>
</dbReference>
<dbReference type="PROSITE" id="PS51257">
    <property type="entry name" value="PROKAR_LIPOPROTEIN"/>
    <property type="match status" value="1"/>
</dbReference>
<keyword evidence="4" id="KW-1133">Transmembrane helix</keyword>
<dbReference type="InterPro" id="IPR026265">
    <property type="entry name" value="LptC"/>
</dbReference>
<keyword evidence="1" id="KW-1003">Cell membrane</keyword>
<dbReference type="PANTHER" id="PTHR37481">
    <property type="entry name" value="LIPOPOLYSACCHARIDE EXPORT SYSTEM PROTEIN LPTC"/>
    <property type="match status" value="1"/>
</dbReference>
<dbReference type="InterPro" id="IPR052363">
    <property type="entry name" value="LPS_export_LptC"/>
</dbReference>
<name>A0A7W5ZLF7_9BACT</name>
<organism evidence="6 7">
    <name type="scientific">Runella defluvii</name>
    <dbReference type="NCBI Taxonomy" id="370973"/>
    <lineage>
        <taxon>Bacteria</taxon>
        <taxon>Pseudomonadati</taxon>
        <taxon>Bacteroidota</taxon>
        <taxon>Cytophagia</taxon>
        <taxon>Cytophagales</taxon>
        <taxon>Spirosomataceae</taxon>
        <taxon>Runella</taxon>
    </lineage>
</organism>
<gene>
    <name evidence="6" type="ORF">FHS57_003551</name>
</gene>
<dbReference type="Pfam" id="PF06835">
    <property type="entry name" value="LptC"/>
    <property type="match status" value="1"/>
</dbReference>
<dbReference type="RefSeq" id="WP_229600075.1">
    <property type="nucleotide sequence ID" value="NZ_JACIBY010000007.1"/>
</dbReference>
<accession>A0A7W5ZLF7</accession>
<keyword evidence="7" id="KW-1185">Reference proteome</keyword>
<dbReference type="GO" id="GO:0030288">
    <property type="term" value="C:outer membrane-bounded periplasmic space"/>
    <property type="evidence" value="ECO:0007669"/>
    <property type="project" value="TreeGrafter"/>
</dbReference>
<keyword evidence="3" id="KW-0812">Transmembrane</keyword>
<evidence type="ECO:0000313" key="7">
    <source>
        <dbReference type="Proteomes" id="UP000541352"/>
    </source>
</evidence>
<sequence>MGDKLLSPICFILLLTFGMACQEEKKATKFIPYKGPLEEAEKIEVLYSEEGLLKVRVKTAKQIKSGLDDKIFPKQIFVDFFGPNGQVLTTLVSDSGRYDSRTGMYRVIGNVKVVNTVKQERLLTDELTWNPNTKKIYTEKPVTVENQLSGEQLKGIGLDANQDFTQYSIRRPTGFFNAPAGMTPN</sequence>
<evidence type="ECO:0000256" key="1">
    <source>
        <dbReference type="ARBA" id="ARBA00022475"/>
    </source>
</evidence>
<dbReference type="NCBIfam" id="TIGR04409">
    <property type="entry name" value="LptC_YrbK"/>
    <property type="match status" value="1"/>
</dbReference>
<proteinExistence type="predicted"/>
<keyword evidence="5" id="KW-0472">Membrane</keyword>
<dbReference type="AlphaFoldDB" id="A0A7W5ZLF7"/>
<dbReference type="Gene3D" id="2.60.450.10">
    <property type="entry name" value="Lipopolysaccharide (LPS) transport protein A like domain"/>
    <property type="match status" value="1"/>
</dbReference>
<dbReference type="GO" id="GO:0015221">
    <property type="term" value="F:lipopolysaccharide transmembrane transporter activity"/>
    <property type="evidence" value="ECO:0007669"/>
    <property type="project" value="InterPro"/>
</dbReference>
<evidence type="ECO:0000313" key="6">
    <source>
        <dbReference type="EMBL" id="MBB3839542.1"/>
    </source>
</evidence>
<comment type="caution">
    <text evidence="6">The sequence shown here is derived from an EMBL/GenBank/DDBJ whole genome shotgun (WGS) entry which is preliminary data.</text>
</comment>
<dbReference type="InterPro" id="IPR010664">
    <property type="entry name" value="LipoPS_assembly_LptC-rel"/>
</dbReference>
<evidence type="ECO:0000256" key="4">
    <source>
        <dbReference type="ARBA" id="ARBA00022989"/>
    </source>
</evidence>
<dbReference type="GO" id="GO:0005886">
    <property type="term" value="C:plasma membrane"/>
    <property type="evidence" value="ECO:0007669"/>
    <property type="project" value="InterPro"/>
</dbReference>
<evidence type="ECO:0000256" key="2">
    <source>
        <dbReference type="ARBA" id="ARBA00022519"/>
    </source>
</evidence>
<evidence type="ECO:0000256" key="3">
    <source>
        <dbReference type="ARBA" id="ARBA00022692"/>
    </source>
</evidence>
<reference evidence="6 7" key="1">
    <citation type="submission" date="2020-08" db="EMBL/GenBank/DDBJ databases">
        <title>Genomic Encyclopedia of Type Strains, Phase IV (KMG-IV): sequencing the most valuable type-strain genomes for metagenomic binning, comparative biology and taxonomic classification.</title>
        <authorList>
            <person name="Goeker M."/>
        </authorList>
    </citation>
    <scope>NUCLEOTIDE SEQUENCE [LARGE SCALE GENOMIC DNA]</scope>
    <source>
        <strain evidence="6 7">DSM 17976</strain>
    </source>
</reference>
<dbReference type="GO" id="GO:0017089">
    <property type="term" value="F:glycolipid transfer activity"/>
    <property type="evidence" value="ECO:0007669"/>
    <property type="project" value="TreeGrafter"/>
</dbReference>